<dbReference type="PANTHER" id="PTHR30619:SF1">
    <property type="entry name" value="RECOMBINATION PROTEIN 2"/>
    <property type="match status" value="1"/>
</dbReference>
<dbReference type="SUPFAM" id="SSF56281">
    <property type="entry name" value="Metallo-hydrolase/oxidoreductase"/>
    <property type="match status" value="1"/>
</dbReference>
<dbReference type="GO" id="GO:0005886">
    <property type="term" value="C:plasma membrane"/>
    <property type="evidence" value="ECO:0007669"/>
    <property type="project" value="UniProtKB-SubCell"/>
</dbReference>
<evidence type="ECO:0000256" key="6">
    <source>
        <dbReference type="SAM" id="Phobius"/>
    </source>
</evidence>
<feature type="transmembrane region" description="Helical" evidence="6">
    <location>
        <begin position="460"/>
        <end position="477"/>
    </location>
</feature>
<evidence type="ECO:0000259" key="7">
    <source>
        <dbReference type="SMART" id="SM00849"/>
    </source>
</evidence>
<dbReference type="NCBIfam" id="TIGR00360">
    <property type="entry name" value="ComEC_N-term"/>
    <property type="match status" value="1"/>
</dbReference>
<dbReference type="InterPro" id="IPR004797">
    <property type="entry name" value="Competence_ComEC/Rec2"/>
</dbReference>
<feature type="transmembrane region" description="Helical" evidence="6">
    <location>
        <begin position="49"/>
        <end position="67"/>
    </location>
</feature>
<dbReference type="Pfam" id="PF00753">
    <property type="entry name" value="Lactamase_B"/>
    <property type="match status" value="1"/>
</dbReference>
<keyword evidence="4 6" id="KW-1133">Transmembrane helix</keyword>
<dbReference type="Pfam" id="PF03772">
    <property type="entry name" value="Competence"/>
    <property type="match status" value="1"/>
</dbReference>
<feature type="transmembrane region" description="Helical" evidence="6">
    <location>
        <begin position="364"/>
        <end position="384"/>
    </location>
</feature>
<keyword evidence="2" id="KW-1003">Cell membrane</keyword>
<dbReference type="Pfam" id="PF13567">
    <property type="entry name" value="DUF4131"/>
    <property type="match status" value="1"/>
</dbReference>
<comment type="subcellular location">
    <subcellularLocation>
        <location evidence="1">Cell membrane</location>
        <topology evidence="1">Multi-pass membrane protein</topology>
    </subcellularLocation>
</comment>
<feature type="transmembrane region" description="Helical" evidence="6">
    <location>
        <begin position="6"/>
        <end position="37"/>
    </location>
</feature>
<dbReference type="STRING" id="1434072.SAMN05216210_1129"/>
<evidence type="ECO:0000256" key="1">
    <source>
        <dbReference type="ARBA" id="ARBA00004651"/>
    </source>
</evidence>
<keyword evidence="3 6" id="KW-0812">Transmembrane</keyword>
<dbReference type="PANTHER" id="PTHR30619">
    <property type="entry name" value="DNA INTERNALIZATION/COMPETENCE PROTEIN COMEC/REC2"/>
    <property type="match status" value="1"/>
</dbReference>
<feature type="domain" description="Metallo-beta-lactamase" evidence="7">
    <location>
        <begin position="514"/>
        <end position="699"/>
    </location>
</feature>
<dbReference type="InterPro" id="IPR052159">
    <property type="entry name" value="Competence_DNA_uptake"/>
</dbReference>
<dbReference type="InterPro" id="IPR004477">
    <property type="entry name" value="ComEC_N"/>
</dbReference>
<feature type="transmembrane region" description="Helical" evidence="6">
    <location>
        <begin position="396"/>
        <end position="416"/>
    </location>
</feature>
<gene>
    <name evidence="8" type="ORF">SAMN05216210_1129</name>
</gene>
<evidence type="ECO:0000256" key="3">
    <source>
        <dbReference type="ARBA" id="ARBA00022692"/>
    </source>
</evidence>
<dbReference type="AlphaFoldDB" id="A0A1H2EXS8"/>
<reference evidence="9" key="1">
    <citation type="submission" date="2016-10" db="EMBL/GenBank/DDBJ databases">
        <authorList>
            <person name="Varghese N."/>
            <person name="Submissions S."/>
        </authorList>
    </citation>
    <scope>NUCLEOTIDE SEQUENCE [LARGE SCALE GENOMIC DNA]</scope>
    <source>
        <strain evidence="9">CECT 8338</strain>
    </source>
</reference>
<name>A0A1H2EXS8_9GAMM</name>
<feature type="transmembrane region" description="Helical" evidence="6">
    <location>
        <begin position="271"/>
        <end position="288"/>
    </location>
</feature>
<feature type="transmembrane region" description="Helical" evidence="6">
    <location>
        <begin position="319"/>
        <end position="335"/>
    </location>
</feature>
<dbReference type="SMART" id="SM00849">
    <property type="entry name" value="Lactamase_B"/>
    <property type="match status" value="1"/>
</dbReference>
<evidence type="ECO:0000256" key="5">
    <source>
        <dbReference type="ARBA" id="ARBA00023136"/>
    </source>
</evidence>
<dbReference type="CDD" id="cd07731">
    <property type="entry name" value="ComA-like_MBL-fold"/>
    <property type="match status" value="1"/>
</dbReference>
<sequence length="757" mass="83641">MHVPSHLLAIIIGLLFPLILSELWSPWWLLLSGLLLALLLRRVRLYRPAFTLVCSLLFGASWALHWHSGQLLQRLPLTLDNQRVIIEARVDGLPEPTAQGWRFQLGDAYLADSGEALPRLRANWFRGEPVAHGEWWRFEASLRRPRGMSNPGSFDYEGWLYAQQIGGLASIRSGEKLGHADPQVFGGWRSALRLRLLDRFSASEQNPRVLALITGDRSVLSREDWQVLQATGTSHLMVISGLHVGILAASVFALFSFLCRCGGLPWPWPRLWLAAPFALCVAALYSALAGFAVPTQRAVLMVALVLGCQLLYRRPGPWALWLAAFCAVLMINPAAPLRAGFWLSFMAVAILLYSFSGRLNPGSWWVRLGLPQWVIFVGLWPWLVLWGMPGSLSAPLVNLFAIPWVGLVIVPMALLGTLVELIAGQDSLLRLAAGCLNGLFHVLEQLAAWQGSRLLAFSDWLSWLSGLAGTLMLLSPLRRLLWPAALACLWGLFFPQQPQPEVGEFWLTVLDVGQGTAVLVQTREHAMLYDAGARFATGFDLGEAVVHPALLALGVRRLDLMLISHADNDHAGGAPAVARLLGVQRVLAGQHEALPEVLDARACQAGEAWDWDGVRLEVVYSAPAPAPANERSCVLRVVAANGSAALLPGDLGIRGEYQMLDRPLQASVLLAPHHGSRSSSSYALIRAVAPEWVVFNAGHHNRFGHPHPLVVERYRELGVEPVYTSRSGAVRFQFGQEVVAEPQWRWRTQARRFWHEP</sequence>
<dbReference type="NCBIfam" id="TIGR00361">
    <property type="entry name" value="ComEC_Rec2"/>
    <property type="match status" value="1"/>
</dbReference>
<dbReference type="InterPro" id="IPR036866">
    <property type="entry name" value="RibonucZ/Hydroxyglut_hydro"/>
</dbReference>
<dbReference type="Gene3D" id="3.60.15.10">
    <property type="entry name" value="Ribonuclease Z/Hydroxyacylglutathione hydrolase-like"/>
    <property type="match status" value="1"/>
</dbReference>
<proteinExistence type="predicted"/>
<evidence type="ECO:0000256" key="4">
    <source>
        <dbReference type="ARBA" id="ARBA00022989"/>
    </source>
</evidence>
<feature type="transmembrane region" description="Helical" evidence="6">
    <location>
        <begin position="236"/>
        <end position="259"/>
    </location>
</feature>
<accession>A0A1H2EXS8</accession>
<dbReference type="GO" id="GO:0030420">
    <property type="term" value="P:establishment of competence for transformation"/>
    <property type="evidence" value="ECO:0007669"/>
    <property type="project" value="InterPro"/>
</dbReference>
<organism evidence="8 9">
    <name type="scientific">Halopseudomonas salegens</name>
    <dbReference type="NCBI Taxonomy" id="1434072"/>
    <lineage>
        <taxon>Bacteria</taxon>
        <taxon>Pseudomonadati</taxon>
        <taxon>Pseudomonadota</taxon>
        <taxon>Gammaproteobacteria</taxon>
        <taxon>Pseudomonadales</taxon>
        <taxon>Pseudomonadaceae</taxon>
        <taxon>Halopseudomonas</taxon>
    </lineage>
</organism>
<dbReference type="InterPro" id="IPR025405">
    <property type="entry name" value="DUF4131"/>
</dbReference>
<evidence type="ECO:0000256" key="2">
    <source>
        <dbReference type="ARBA" id="ARBA00022475"/>
    </source>
</evidence>
<evidence type="ECO:0000313" key="9">
    <source>
        <dbReference type="Proteomes" id="UP000243924"/>
    </source>
</evidence>
<dbReference type="InterPro" id="IPR001279">
    <property type="entry name" value="Metallo-B-lactamas"/>
</dbReference>
<dbReference type="OrthoDB" id="9761531at2"/>
<protein>
    <submittedName>
        <fullName evidence="8">Competence protein ComEC</fullName>
    </submittedName>
</protein>
<dbReference type="Proteomes" id="UP000243924">
    <property type="component" value="Chromosome I"/>
</dbReference>
<feature type="transmembrane region" description="Helical" evidence="6">
    <location>
        <begin position="341"/>
        <end position="357"/>
    </location>
</feature>
<evidence type="ECO:0000313" key="8">
    <source>
        <dbReference type="EMBL" id="SDT99932.1"/>
    </source>
</evidence>
<dbReference type="InterPro" id="IPR035681">
    <property type="entry name" value="ComA-like_MBL"/>
</dbReference>
<keyword evidence="9" id="KW-1185">Reference proteome</keyword>
<dbReference type="EMBL" id="LT629787">
    <property type="protein sequence ID" value="SDT99932.1"/>
    <property type="molecule type" value="Genomic_DNA"/>
</dbReference>
<dbReference type="RefSeq" id="WP_092384968.1">
    <property type="nucleotide sequence ID" value="NZ_LT629787.1"/>
</dbReference>
<keyword evidence="5 6" id="KW-0472">Membrane</keyword>